<name>A0A8H3ZK70_9PEZI</name>
<sequence>MAREFGQENGSDFSCIGVWEGKPAYHRFQPFLFHQGLFFYFLLSPLALGICKLRGFLPQPRNRHGSSFFGVRTKAGKGKHSTLNRHSSLAFIVFFSSHQDGHGRMMTGLRPSCWRYVGHKRMNVAYPLRFCSQTLDLLSFVVVSEMR</sequence>
<keyword evidence="1" id="KW-0812">Transmembrane</keyword>
<accession>A0A8H3ZK70</accession>
<gene>
    <name evidence="2" type="ORF">GQ607_009854</name>
</gene>
<reference evidence="2 3" key="1">
    <citation type="submission" date="2019-12" db="EMBL/GenBank/DDBJ databases">
        <title>A genome sequence resource for the geographically widespread anthracnose pathogen Colletotrichum asianum.</title>
        <authorList>
            <person name="Meng Y."/>
        </authorList>
    </citation>
    <scope>NUCLEOTIDE SEQUENCE [LARGE SCALE GENOMIC DNA]</scope>
    <source>
        <strain evidence="2 3">ICMP 18580</strain>
    </source>
</reference>
<organism evidence="2 3">
    <name type="scientific">Colletotrichum asianum</name>
    <dbReference type="NCBI Taxonomy" id="702518"/>
    <lineage>
        <taxon>Eukaryota</taxon>
        <taxon>Fungi</taxon>
        <taxon>Dikarya</taxon>
        <taxon>Ascomycota</taxon>
        <taxon>Pezizomycotina</taxon>
        <taxon>Sordariomycetes</taxon>
        <taxon>Hypocreomycetidae</taxon>
        <taxon>Glomerellales</taxon>
        <taxon>Glomerellaceae</taxon>
        <taxon>Colletotrichum</taxon>
        <taxon>Colletotrichum gloeosporioides species complex</taxon>
    </lineage>
</organism>
<dbReference type="EMBL" id="WOWK01000057">
    <property type="protein sequence ID" value="KAF0322854.1"/>
    <property type="molecule type" value="Genomic_DNA"/>
</dbReference>
<protein>
    <submittedName>
        <fullName evidence="2">Uncharacterized protein</fullName>
    </submittedName>
</protein>
<keyword evidence="1" id="KW-1133">Transmembrane helix</keyword>
<comment type="caution">
    <text evidence="2">The sequence shown here is derived from an EMBL/GenBank/DDBJ whole genome shotgun (WGS) entry which is preliminary data.</text>
</comment>
<dbReference type="AlphaFoldDB" id="A0A8H3ZK70"/>
<evidence type="ECO:0000256" key="1">
    <source>
        <dbReference type="SAM" id="Phobius"/>
    </source>
</evidence>
<proteinExistence type="predicted"/>
<dbReference type="OrthoDB" id="10581988at2759"/>
<dbReference type="Proteomes" id="UP000434172">
    <property type="component" value="Unassembled WGS sequence"/>
</dbReference>
<keyword evidence="3" id="KW-1185">Reference proteome</keyword>
<evidence type="ECO:0000313" key="2">
    <source>
        <dbReference type="EMBL" id="KAF0322854.1"/>
    </source>
</evidence>
<feature type="transmembrane region" description="Helical" evidence="1">
    <location>
        <begin position="37"/>
        <end position="57"/>
    </location>
</feature>
<keyword evidence="1" id="KW-0472">Membrane</keyword>
<evidence type="ECO:0000313" key="3">
    <source>
        <dbReference type="Proteomes" id="UP000434172"/>
    </source>
</evidence>